<dbReference type="PANTHER" id="PTHR32347">
    <property type="entry name" value="EFFLUX SYSTEM COMPONENT YKNX-RELATED"/>
    <property type="match status" value="1"/>
</dbReference>
<evidence type="ECO:0000259" key="8">
    <source>
        <dbReference type="Pfam" id="PF25954"/>
    </source>
</evidence>
<keyword evidence="10" id="KW-1185">Reference proteome</keyword>
<feature type="region of interest" description="Disordered" evidence="4">
    <location>
        <begin position="423"/>
        <end position="456"/>
    </location>
</feature>
<keyword evidence="5" id="KW-0472">Membrane</keyword>
<dbReference type="Pfam" id="PF25876">
    <property type="entry name" value="HH_MFP_RND"/>
    <property type="match status" value="1"/>
</dbReference>
<dbReference type="Gene3D" id="2.40.30.170">
    <property type="match status" value="1"/>
</dbReference>
<dbReference type="Pfam" id="PF25917">
    <property type="entry name" value="BSH_RND"/>
    <property type="match status" value="1"/>
</dbReference>
<proteinExistence type="predicted"/>
<feature type="transmembrane region" description="Helical" evidence="5">
    <location>
        <begin position="21"/>
        <end position="39"/>
    </location>
</feature>
<feature type="coiled-coil region" evidence="3">
    <location>
        <begin position="117"/>
        <end position="186"/>
    </location>
</feature>
<dbReference type="Pfam" id="PF25954">
    <property type="entry name" value="Beta-barrel_RND_2"/>
    <property type="match status" value="1"/>
</dbReference>
<evidence type="ECO:0000256" key="2">
    <source>
        <dbReference type="ARBA" id="ARBA00023054"/>
    </source>
</evidence>
<dbReference type="AlphaFoldDB" id="A0A3M8DPB1"/>
<feature type="coiled-coil region" evidence="3">
    <location>
        <begin position="229"/>
        <end position="289"/>
    </location>
</feature>
<evidence type="ECO:0000256" key="4">
    <source>
        <dbReference type="SAM" id="MobiDB-lite"/>
    </source>
</evidence>
<feature type="domain" description="Multidrug resistance protein MdtA-like alpha-helical hairpin" evidence="6">
    <location>
        <begin position="167"/>
        <end position="229"/>
    </location>
</feature>
<name>A0A3M8DPB1_9BACL</name>
<evidence type="ECO:0000256" key="1">
    <source>
        <dbReference type="ARBA" id="ARBA00004196"/>
    </source>
</evidence>
<dbReference type="InterPro" id="IPR058792">
    <property type="entry name" value="Beta-barrel_RND_2"/>
</dbReference>
<protein>
    <submittedName>
        <fullName evidence="9">HlyD family efflux transporter periplasmic adaptor subunit</fullName>
    </submittedName>
</protein>
<comment type="caution">
    <text evidence="9">The sequence shown here is derived from an EMBL/GenBank/DDBJ whole genome shotgun (WGS) entry which is preliminary data.</text>
</comment>
<comment type="subcellular location">
    <subcellularLocation>
        <location evidence="1">Cell envelope</location>
    </subcellularLocation>
</comment>
<evidence type="ECO:0000256" key="5">
    <source>
        <dbReference type="SAM" id="Phobius"/>
    </source>
</evidence>
<dbReference type="RefSeq" id="WP_122918206.1">
    <property type="nucleotide sequence ID" value="NZ_RHHQ01000008.1"/>
</dbReference>
<feature type="region of interest" description="Disordered" evidence="4">
    <location>
        <begin position="491"/>
        <end position="520"/>
    </location>
</feature>
<feature type="domain" description="CusB-like beta-barrel" evidence="8">
    <location>
        <begin position="325"/>
        <end position="397"/>
    </location>
</feature>
<keyword evidence="5" id="KW-0812">Transmembrane</keyword>
<dbReference type="GO" id="GO:0030313">
    <property type="term" value="C:cell envelope"/>
    <property type="evidence" value="ECO:0007669"/>
    <property type="project" value="UniProtKB-SubCell"/>
</dbReference>
<accession>A0A3M8DPB1</accession>
<dbReference type="PANTHER" id="PTHR32347:SF14">
    <property type="entry name" value="EFFLUX SYSTEM COMPONENT YKNX-RELATED"/>
    <property type="match status" value="1"/>
</dbReference>
<feature type="compositionally biased region" description="Gly residues" evidence="4">
    <location>
        <begin position="508"/>
        <end position="520"/>
    </location>
</feature>
<evidence type="ECO:0000259" key="7">
    <source>
        <dbReference type="Pfam" id="PF25917"/>
    </source>
</evidence>
<dbReference type="InterPro" id="IPR050465">
    <property type="entry name" value="UPF0194_transport"/>
</dbReference>
<evidence type="ECO:0000313" key="10">
    <source>
        <dbReference type="Proteomes" id="UP000271031"/>
    </source>
</evidence>
<reference evidence="9 10" key="1">
    <citation type="submission" date="2018-10" db="EMBL/GenBank/DDBJ databases">
        <title>Phylogenomics of Brevibacillus.</title>
        <authorList>
            <person name="Dunlap C."/>
        </authorList>
    </citation>
    <scope>NUCLEOTIDE SEQUENCE [LARGE SCALE GENOMIC DNA]</scope>
    <source>
        <strain evidence="9 10">JCM 15716</strain>
    </source>
</reference>
<evidence type="ECO:0000256" key="3">
    <source>
        <dbReference type="SAM" id="Coils"/>
    </source>
</evidence>
<dbReference type="Gene3D" id="1.10.287.470">
    <property type="entry name" value="Helix hairpin bin"/>
    <property type="match status" value="2"/>
</dbReference>
<dbReference type="PRINTS" id="PR01490">
    <property type="entry name" value="RTXTOXIND"/>
</dbReference>
<dbReference type="OrthoDB" id="9765657at2"/>
<dbReference type="EMBL" id="RHHQ01000008">
    <property type="protein sequence ID" value="RNB89953.1"/>
    <property type="molecule type" value="Genomic_DNA"/>
</dbReference>
<dbReference type="SUPFAM" id="SSF111369">
    <property type="entry name" value="HlyD-like secretion proteins"/>
    <property type="match status" value="2"/>
</dbReference>
<keyword evidence="5" id="KW-1133">Transmembrane helix</keyword>
<dbReference type="Gene3D" id="2.40.50.100">
    <property type="match status" value="1"/>
</dbReference>
<dbReference type="Proteomes" id="UP000271031">
    <property type="component" value="Unassembled WGS sequence"/>
</dbReference>
<sequence length="541" mass="56907">MAEAIRGNLPTILKSKKRKKLIISLICVALFLAGSYYVYQIMTTKTTNTFMQLATVKRGDVTESVTSSGTVQASKRISLSPSDETATLTAINVKVGDHVKAGQVLATLDDTNSKVKVKAAEANLLSAKAKLDDAKKTKTAAEMAALQANVTKAQAELDSAKGGFDIKKAQNDLTKSKANLQDAQNNFDTQKKLYDAGIISKSEYDQAVKSLDQAKIDYDNTTLQSTQTQAQAKSSLQEAQANYETAVQELNDAKQGPEVSAIQTAQAAVEQAEANLQEEKTTLKSLSIVAPMDGVIVQVNGNMGEAPSKPFIIMDNSNSGSMEVLAQISESDIGKVKEGLDATFTSSTYEDKTFTGKVTLVYPEASTESNVTTYKVLLTVDNKEGLLKTGMTTNVTIVVGTHKDVLVVPAAALKTQNGKDGVYLSNTSTGTTATGNNGSTTGTQQENGKSRSSRAGNFPYRFKEVKIGYYSSNMVEITSGLEEGQQVVLTMENTSSSSSSSSRQNQGGMPGMGGFGGGGFGGGGFGGGGNFGGGGGSRGRN</sequence>
<feature type="compositionally biased region" description="Low complexity" evidence="4">
    <location>
        <begin position="425"/>
        <end position="443"/>
    </location>
</feature>
<gene>
    <name evidence="9" type="ORF">EDM56_12430</name>
</gene>
<dbReference type="Gene3D" id="2.40.420.20">
    <property type="match status" value="1"/>
</dbReference>
<evidence type="ECO:0000313" key="9">
    <source>
        <dbReference type="EMBL" id="RNB89953.1"/>
    </source>
</evidence>
<feature type="domain" description="Multidrug resistance protein MdtA-like barrel-sandwich hybrid" evidence="7">
    <location>
        <begin position="88"/>
        <end position="305"/>
    </location>
</feature>
<keyword evidence="2 3" id="KW-0175">Coiled coil</keyword>
<dbReference type="InterPro" id="IPR058625">
    <property type="entry name" value="MdtA-like_BSH"/>
</dbReference>
<organism evidence="9 10">
    <name type="scientific">Brevibacillus fluminis</name>
    <dbReference type="NCBI Taxonomy" id="511487"/>
    <lineage>
        <taxon>Bacteria</taxon>
        <taxon>Bacillati</taxon>
        <taxon>Bacillota</taxon>
        <taxon>Bacilli</taxon>
        <taxon>Bacillales</taxon>
        <taxon>Paenibacillaceae</taxon>
        <taxon>Brevibacillus</taxon>
    </lineage>
</organism>
<dbReference type="InterPro" id="IPR058624">
    <property type="entry name" value="MdtA-like_HH"/>
</dbReference>
<evidence type="ECO:0000259" key="6">
    <source>
        <dbReference type="Pfam" id="PF25876"/>
    </source>
</evidence>